<evidence type="ECO:0000313" key="1">
    <source>
        <dbReference type="EMBL" id="BAK82565.1"/>
    </source>
</evidence>
<evidence type="ECO:0000313" key="2">
    <source>
        <dbReference type="Proteomes" id="UP000009044"/>
    </source>
</evidence>
<accession>G2I2E9</accession>
<dbReference type="KEGG" id="gxy:GLX_01530"/>
<proteinExistence type="predicted"/>
<dbReference type="HOGENOM" id="CLU_2806844_0_0_5"/>
<dbReference type="PATRIC" id="fig|634177.7.peg.158"/>
<reference evidence="2" key="1">
    <citation type="journal article" date="2011" name="J. Bacteriol.">
        <title>Complete genome sequence of NBRC 3288, a unique cellulose-nonproducing strain of Gluconacetobacter xylinus isolated from vinegar.</title>
        <authorList>
            <person name="Ogino H."/>
            <person name="Azuma Y."/>
            <person name="Hosoyama A."/>
            <person name="Nakazawa H."/>
            <person name="Matsutani M."/>
            <person name="Hasegawa A."/>
            <person name="Otsuyama K."/>
            <person name="Matsushita K."/>
            <person name="Fujita N."/>
            <person name="Shirai M."/>
        </authorList>
    </citation>
    <scope>NUCLEOTIDE SEQUENCE [LARGE SCALE GENOMIC DNA]</scope>
    <source>
        <strain evidence="2">NBRC 3288 / BCRC 11682 / LMG 1693</strain>
    </source>
</reference>
<dbReference type="STRING" id="634177.GLX_01530"/>
<organism evidence="1 2">
    <name type="scientific">Komagataeibacter medellinensis (strain NBRC 3288 / BCRC 11682 / LMG 1693 / Kondo 51)</name>
    <name type="common">Gluconacetobacter medellinensis</name>
    <dbReference type="NCBI Taxonomy" id="634177"/>
    <lineage>
        <taxon>Bacteria</taxon>
        <taxon>Pseudomonadati</taxon>
        <taxon>Pseudomonadota</taxon>
        <taxon>Alphaproteobacteria</taxon>
        <taxon>Acetobacterales</taxon>
        <taxon>Acetobacteraceae</taxon>
        <taxon>Komagataeibacter</taxon>
    </lineage>
</organism>
<name>G2I2E9_KOMMN</name>
<sequence length="67" mass="7789">MQDYPSREAKAETRVLLSRHALQSDRRDLFHKTEILWHINVKLPELRCAPLRPGWMLSVVHGAVSMP</sequence>
<protein>
    <submittedName>
        <fullName evidence="1">Uncharacterized protein</fullName>
    </submittedName>
</protein>
<dbReference type="Proteomes" id="UP000009044">
    <property type="component" value="Chromosome"/>
</dbReference>
<dbReference type="AlphaFoldDB" id="G2I2E9"/>
<dbReference type="EMBL" id="AP012159">
    <property type="protein sequence ID" value="BAK82565.1"/>
    <property type="molecule type" value="Genomic_DNA"/>
</dbReference>
<gene>
    <name evidence="1" type="ordered locus">GLX_01530</name>
</gene>